<name>A0A443STC1_9ACAR</name>
<dbReference type="AlphaFoldDB" id="A0A443STC1"/>
<dbReference type="OrthoDB" id="10069167at2759"/>
<organism evidence="7 8">
    <name type="scientific">Leptotrombidium deliense</name>
    <dbReference type="NCBI Taxonomy" id="299467"/>
    <lineage>
        <taxon>Eukaryota</taxon>
        <taxon>Metazoa</taxon>
        <taxon>Ecdysozoa</taxon>
        <taxon>Arthropoda</taxon>
        <taxon>Chelicerata</taxon>
        <taxon>Arachnida</taxon>
        <taxon>Acari</taxon>
        <taxon>Acariformes</taxon>
        <taxon>Trombidiformes</taxon>
        <taxon>Prostigmata</taxon>
        <taxon>Anystina</taxon>
        <taxon>Parasitengona</taxon>
        <taxon>Trombiculoidea</taxon>
        <taxon>Trombiculidae</taxon>
        <taxon>Leptotrombidium</taxon>
    </lineage>
</organism>
<evidence type="ECO:0000313" key="7">
    <source>
        <dbReference type="EMBL" id="RWS30744.1"/>
    </source>
</evidence>
<dbReference type="SMART" id="SM00132">
    <property type="entry name" value="LIM"/>
    <property type="match status" value="1"/>
</dbReference>
<dbReference type="PANTHER" id="PTHR24211:SF20">
    <property type="entry name" value="PROTEIN ESPINAS-RELATED"/>
    <property type="match status" value="1"/>
</dbReference>
<evidence type="ECO:0000256" key="1">
    <source>
        <dbReference type="ARBA" id="ARBA00022723"/>
    </source>
</evidence>
<dbReference type="InterPro" id="IPR047120">
    <property type="entry name" value="Pk/Esn/Tes"/>
</dbReference>
<evidence type="ECO:0000256" key="4">
    <source>
        <dbReference type="ARBA" id="ARBA00023038"/>
    </source>
</evidence>
<dbReference type="EMBL" id="NCKV01000392">
    <property type="protein sequence ID" value="RWS30744.1"/>
    <property type="molecule type" value="Genomic_DNA"/>
</dbReference>
<dbReference type="PROSITE" id="PS00478">
    <property type="entry name" value="LIM_DOMAIN_1"/>
    <property type="match status" value="1"/>
</dbReference>
<reference evidence="7 8" key="1">
    <citation type="journal article" date="2018" name="Gigascience">
        <title>Genomes of trombidid mites reveal novel predicted allergens and laterally-transferred genes associated with secondary metabolism.</title>
        <authorList>
            <person name="Dong X."/>
            <person name="Chaisiri K."/>
            <person name="Xia D."/>
            <person name="Armstrong S.D."/>
            <person name="Fang Y."/>
            <person name="Donnelly M.J."/>
            <person name="Kadowaki T."/>
            <person name="McGarry J.W."/>
            <person name="Darby A.C."/>
            <person name="Makepeace B.L."/>
        </authorList>
    </citation>
    <scope>NUCLEOTIDE SEQUENCE [LARGE SCALE GENOMIC DNA]</scope>
    <source>
        <strain evidence="7">UoL-UT</strain>
    </source>
</reference>
<keyword evidence="1 5" id="KW-0479">Metal-binding</keyword>
<dbReference type="PANTHER" id="PTHR24211">
    <property type="entry name" value="LIM DOMAIN-CONTAINING PROTEIN"/>
    <property type="match status" value="1"/>
</dbReference>
<keyword evidence="3 5" id="KW-0862">Zinc</keyword>
<evidence type="ECO:0000256" key="2">
    <source>
        <dbReference type="ARBA" id="ARBA00022737"/>
    </source>
</evidence>
<dbReference type="SUPFAM" id="SSF57716">
    <property type="entry name" value="Glucocorticoid receptor-like (DNA-binding domain)"/>
    <property type="match status" value="2"/>
</dbReference>
<sequence>MNELKGNDWKEKEELKQTKDDELIYKHFSIFQPILQSSRIQCIRFVDEGKCVRCACEEANIYVTSALQLCLKCFHCDHCENPFISLNEVYEFNEHNFEQQTSLSTTTTLPKLYCRRHFLEQLKPRCSKCDELILDEECTEAESRVYHINHFNCNECSGSLGGQQYVIKDDKEYCLKCFDCLFGELCEFCGKKLARL</sequence>
<feature type="domain" description="LIM zinc-binding" evidence="6">
    <location>
        <begin position="124"/>
        <end position="184"/>
    </location>
</feature>
<comment type="caution">
    <text evidence="7">The sequence shown here is derived from an EMBL/GenBank/DDBJ whole genome shotgun (WGS) entry which is preliminary data.</text>
</comment>
<evidence type="ECO:0000259" key="6">
    <source>
        <dbReference type="PROSITE" id="PS50023"/>
    </source>
</evidence>
<dbReference type="FunFam" id="2.10.110.10:FF:000005">
    <property type="entry name" value="Testin isoform 1"/>
    <property type="match status" value="1"/>
</dbReference>
<dbReference type="Proteomes" id="UP000288716">
    <property type="component" value="Unassembled WGS sequence"/>
</dbReference>
<protein>
    <submittedName>
        <fullName evidence="7">Prickle sple-like isoform</fullName>
    </submittedName>
</protein>
<gene>
    <name evidence="7" type="ORF">B4U80_04733</name>
</gene>
<keyword evidence="8" id="KW-1185">Reference proteome</keyword>
<dbReference type="Pfam" id="PF00412">
    <property type="entry name" value="LIM"/>
    <property type="match status" value="1"/>
</dbReference>
<dbReference type="STRING" id="299467.A0A443STC1"/>
<keyword evidence="4 5" id="KW-0440">LIM domain</keyword>
<evidence type="ECO:0000256" key="5">
    <source>
        <dbReference type="PROSITE-ProRule" id="PRU00125"/>
    </source>
</evidence>
<dbReference type="PROSITE" id="PS50023">
    <property type="entry name" value="LIM_DOMAIN_2"/>
    <property type="match status" value="1"/>
</dbReference>
<accession>A0A443STC1</accession>
<keyword evidence="2" id="KW-0677">Repeat</keyword>
<proteinExistence type="predicted"/>
<evidence type="ECO:0000313" key="8">
    <source>
        <dbReference type="Proteomes" id="UP000288716"/>
    </source>
</evidence>
<dbReference type="VEuPathDB" id="VectorBase:LDEU001294"/>
<dbReference type="InterPro" id="IPR001781">
    <property type="entry name" value="Znf_LIM"/>
</dbReference>
<dbReference type="GO" id="GO:0046872">
    <property type="term" value="F:metal ion binding"/>
    <property type="evidence" value="ECO:0007669"/>
    <property type="project" value="UniProtKB-KW"/>
</dbReference>
<dbReference type="Gene3D" id="2.10.110.10">
    <property type="entry name" value="Cysteine Rich Protein"/>
    <property type="match status" value="1"/>
</dbReference>
<evidence type="ECO:0000256" key="3">
    <source>
        <dbReference type="ARBA" id="ARBA00022833"/>
    </source>
</evidence>